<organism evidence="1 2">
    <name type="scientific">Roseisolibacter agri</name>
    <dbReference type="NCBI Taxonomy" id="2014610"/>
    <lineage>
        <taxon>Bacteria</taxon>
        <taxon>Pseudomonadati</taxon>
        <taxon>Gemmatimonadota</taxon>
        <taxon>Gemmatimonadia</taxon>
        <taxon>Gemmatimonadales</taxon>
        <taxon>Gemmatimonadaceae</taxon>
        <taxon>Roseisolibacter</taxon>
    </lineage>
</organism>
<proteinExistence type="predicted"/>
<evidence type="ECO:0000313" key="2">
    <source>
        <dbReference type="Proteomes" id="UP001161325"/>
    </source>
</evidence>
<name>A0AA37Q4L9_9BACT</name>
<keyword evidence="2" id="KW-1185">Reference proteome</keyword>
<reference evidence="1" key="1">
    <citation type="submission" date="2022-08" db="EMBL/GenBank/DDBJ databases">
        <title>Draft genome sequencing of Roseisolibacter agri AW1220.</title>
        <authorList>
            <person name="Tobiishi Y."/>
            <person name="Tonouchi A."/>
        </authorList>
    </citation>
    <scope>NUCLEOTIDE SEQUENCE</scope>
    <source>
        <strain evidence="1">AW1220</strain>
    </source>
</reference>
<dbReference type="EMBL" id="BRXS01000002">
    <property type="protein sequence ID" value="GLC24517.1"/>
    <property type="molecule type" value="Genomic_DNA"/>
</dbReference>
<sequence length="208" mass="21521">MAAGLVAPVGAQAPARPASWRAAFDAVGVPDSALAFAAMPPGWHLTAPATGGMVWDPAHVVRGTPRIESELFLFAKAPGTGTGLLVGGQALGESGARWTAFVAGPDGRFRVLRRDGTTVRELVPWTAHPAIPVRPADKPNVKLVLGVESAGEAVRFLVNGAAVAELPRTTVQPDGVVGFRLEPGTNTHVSTLRLDGRNVAPEPAKSAH</sequence>
<protein>
    <submittedName>
        <fullName evidence="1">Uncharacterized protein</fullName>
    </submittedName>
</protein>
<gene>
    <name evidence="1" type="ORF">rosag_10300</name>
</gene>
<comment type="caution">
    <text evidence="1">The sequence shown here is derived from an EMBL/GenBank/DDBJ whole genome shotgun (WGS) entry which is preliminary data.</text>
</comment>
<evidence type="ECO:0000313" key="1">
    <source>
        <dbReference type="EMBL" id="GLC24517.1"/>
    </source>
</evidence>
<dbReference type="AlphaFoldDB" id="A0AA37Q4L9"/>
<dbReference type="Proteomes" id="UP001161325">
    <property type="component" value="Unassembled WGS sequence"/>
</dbReference>
<accession>A0AA37Q4L9</accession>